<keyword evidence="5 12" id="KW-0547">Nucleotide-binding</keyword>
<evidence type="ECO:0000256" key="3">
    <source>
        <dbReference type="ARBA" id="ARBA00022691"/>
    </source>
</evidence>
<dbReference type="CDD" id="cd01335">
    <property type="entry name" value="Radical_SAM"/>
    <property type="match status" value="1"/>
</dbReference>
<dbReference type="SFLD" id="SFLDG01383">
    <property type="entry name" value="cyclic_pyranopterin_phosphate"/>
    <property type="match status" value="1"/>
</dbReference>
<reference evidence="16" key="1">
    <citation type="submission" date="2016-10" db="EMBL/GenBank/DDBJ databases">
        <authorList>
            <person name="Varghese N."/>
        </authorList>
    </citation>
    <scope>NUCLEOTIDE SEQUENCE [LARGE SCALE GENOMIC DNA]</scope>
    <source>
        <strain evidence="16">HL 19</strain>
    </source>
</reference>
<evidence type="ECO:0000259" key="14">
    <source>
        <dbReference type="PROSITE" id="PS51918"/>
    </source>
</evidence>
<dbReference type="PANTHER" id="PTHR22960">
    <property type="entry name" value="MOLYBDOPTERIN COFACTOR SYNTHESIS PROTEIN A"/>
    <property type="match status" value="1"/>
</dbReference>
<feature type="binding site" evidence="12">
    <location>
        <position position="94"/>
    </location>
    <ligand>
        <name>GTP</name>
        <dbReference type="ChEBI" id="CHEBI:37565"/>
    </ligand>
</feature>
<evidence type="ECO:0000256" key="4">
    <source>
        <dbReference type="ARBA" id="ARBA00022723"/>
    </source>
</evidence>
<comment type="cofactor">
    <cofactor evidence="12">
        <name>[4Fe-4S] cluster</name>
        <dbReference type="ChEBI" id="CHEBI:49883"/>
    </cofactor>
    <text evidence="12">Binds 2 [4Fe-4S] clusters. Binds 1 [4Fe-4S] cluster coordinated with 3 cysteines and an exchangeable S-adenosyl-L-methionine and 1 [4Fe-4S] cluster coordinated with 3 cysteines and the GTP-derived substrate.</text>
</comment>
<dbReference type="EMBL" id="FMUN01000001">
    <property type="protein sequence ID" value="SCX82838.1"/>
    <property type="molecule type" value="Genomic_DNA"/>
</dbReference>
<dbReference type="Pfam" id="PF06463">
    <property type="entry name" value="Mob_synth_C"/>
    <property type="match status" value="1"/>
</dbReference>
<dbReference type="GO" id="GO:0051539">
    <property type="term" value="F:4 iron, 4 sulfur cluster binding"/>
    <property type="evidence" value="ECO:0007669"/>
    <property type="project" value="UniProtKB-UniRule"/>
</dbReference>
<comment type="subunit">
    <text evidence="12">Monomer and homodimer.</text>
</comment>
<dbReference type="CDD" id="cd21117">
    <property type="entry name" value="Twitch_MoaA"/>
    <property type="match status" value="1"/>
</dbReference>
<feature type="compositionally biased region" description="Polar residues" evidence="13">
    <location>
        <begin position="17"/>
        <end position="27"/>
    </location>
</feature>
<comment type="function">
    <text evidence="12">Catalyzes the cyclization of GTP to (8S)-3',8-cyclo-7,8-dihydroguanosine 5'-triphosphate.</text>
</comment>
<organism evidence="15 16">
    <name type="scientific">Thiohalorhabdus denitrificans</name>
    <dbReference type="NCBI Taxonomy" id="381306"/>
    <lineage>
        <taxon>Bacteria</taxon>
        <taxon>Pseudomonadati</taxon>
        <taxon>Pseudomonadota</taxon>
        <taxon>Gammaproteobacteria</taxon>
        <taxon>Thiohalorhabdales</taxon>
        <taxon>Thiohalorhabdaceae</taxon>
        <taxon>Thiohalorhabdus</taxon>
    </lineage>
</organism>
<dbReference type="Pfam" id="PF04055">
    <property type="entry name" value="Radical_SAM"/>
    <property type="match status" value="1"/>
</dbReference>
<feature type="binding site" evidence="12">
    <location>
        <position position="51"/>
    </location>
    <ligand>
        <name>[4Fe-4S] cluster</name>
        <dbReference type="ChEBI" id="CHEBI:49883"/>
        <label>1</label>
        <note>4Fe-4S-S-AdoMet</note>
    </ligand>
</feature>
<dbReference type="InterPro" id="IPR058240">
    <property type="entry name" value="rSAM_sf"/>
</dbReference>
<keyword evidence="6 12" id="KW-0408">Iron</keyword>
<dbReference type="PROSITE" id="PS51918">
    <property type="entry name" value="RADICAL_SAM"/>
    <property type="match status" value="1"/>
</dbReference>
<name>A0A1G5AY47_9GAMM</name>
<feature type="binding site" evidence="12">
    <location>
        <position position="221"/>
    </location>
    <ligand>
        <name>S-adenosyl-L-methionine</name>
        <dbReference type="ChEBI" id="CHEBI:59789"/>
    </ligand>
</feature>
<keyword evidence="8 12" id="KW-0342">GTP-binding</keyword>
<evidence type="ECO:0000256" key="5">
    <source>
        <dbReference type="ARBA" id="ARBA00022741"/>
    </source>
</evidence>
<evidence type="ECO:0000256" key="9">
    <source>
        <dbReference type="ARBA" id="ARBA00023150"/>
    </source>
</evidence>
<feature type="binding site" evidence="12">
    <location>
        <position position="98"/>
    </location>
    <ligand>
        <name>S-adenosyl-L-methionine</name>
        <dbReference type="ChEBI" id="CHEBI:59789"/>
    </ligand>
</feature>
<dbReference type="SMART" id="SM00729">
    <property type="entry name" value="Elp3"/>
    <property type="match status" value="1"/>
</dbReference>
<feature type="binding site" evidence="12">
    <location>
        <position position="149"/>
    </location>
    <ligand>
        <name>S-adenosyl-L-methionine</name>
        <dbReference type="ChEBI" id="CHEBI:59789"/>
    </ligand>
</feature>
<keyword evidence="4 12" id="KW-0479">Metal-binding</keyword>
<evidence type="ECO:0000313" key="16">
    <source>
        <dbReference type="Proteomes" id="UP000183104"/>
    </source>
</evidence>
<dbReference type="InterPro" id="IPR010505">
    <property type="entry name" value="MoaA_twitch"/>
</dbReference>
<dbReference type="GO" id="GO:1904047">
    <property type="term" value="F:S-adenosyl-L-methionine binding"/>
    <property type="evidence" value="ECO:0007669"/>
    <property type="project" value="UniProtKB-UniRule"/>
</dbReference>
<sequence>MAENVPRVFGRRPFRTSPLQRNPTAMTTRDALHRPLRDLRISVTDRCNFRCVYCMPKEMFGSDHTFLPRAEILSFEEIARLARVFAGLGVNKLRITGGEPLVRHDMEELVGMLAAVEGIEDITLTTNATLLPGKAEALRDAGLNRITVSLDAIDDAVFRRINDVGYPVERVLEGIQAAAEAGLGPVKVNMVVKRGMNEDQILPMARHFRDTGHILRFIEFMDVGNSNGWRMDDVVTAAQIRDTLDAEWPLEPLDPNYPGEVASRYRFADGAGEVGIISSVTEPFCSTCSRVRLSAQGELYTCLFGGQGHDLRALLRGGAPDGEIGEFLKALWSGRADRYSELRTEETAARPKVEMSHIGG</sequence>
<feature type="region of interest" description="Disordered" evidence="13">
    <location>
        <begin position="1"/>
        <end position="28"/>
    </location>
</feature>
<feature type="binding site" evidence="12">
    <location>
        <position position="125"/>
    </location>
    <ligand>
        <name>GTP</name>
        <dbReference type="ChEBI" id="CHEBI:37565"/>
    </ligand>
</feature>
<evidence type="ECO:0000256" key="2">
    <source>
        <dbReference type="ARBA" id="ARBA00022485"/>
    </source>
</evidence>
<comment type="catalytic activity">
    <reaction evidence="11 12">
        <text>GTP + AH2 + S-adenosyl-L-methionine = (8S)-3',8-cyclo-7,8-dihydroguanosine 5'-triphosphate + 5'-deoxyadenosine + L-methionine + A + H(+)</text>
        <dbReference type="Rhea" id="RHEA:49576"/>
        <dbReference type="ChEBI" id="CHEBI:13193"/>
        <dbReference type="ChEBI" id="CHEBI:15378"/>
        <dbReference type="ChEBI" id="CHEBI:17319"/>
        <dbReference type="ChEBI" id="CHEBI:17499"/>
        <dbReference type="ChEBI" id="CHEBI:37565"/>
        <dbReference type="ChEBI" id="CHEBI:57844"/>
        <dbReference type="ChEBI" id="CHEBI:59789"/>
        <dbReference type="ChEBI" id="CHEBI:131766"/>
        <dbReference type="EC" id="4.1.99.22"/>
    </reaction>
</comment>
<feature type="binding site" evidence="12">
    <location>
        <position position="302"/>
    </location>
    <ligand>
        <name>[4Fe-4S] cluster</name>
        <dbReference type="ChEBI" id="CHEBI:49883"/>
        <label>2</label>
        <note>4Fe-4S-substrate</note>
    </ligand>
</feature>
<dbReference type="InterPro" id="IPR050105">
    <property type="entry name" value="MoCo_biosynth_MoaA/MoaC"/>
</dbReference>
<dbReference type="PROSITE" id="PS01305">
    <property type="entry name" value="MOAA_NIFB_PQQE"/>
    <property type="match status" value="1"/>
</dbReference>
<dbReference type="SFLD" id="SFLDG01386">
    <property type="entry name" value="main_SPASM_domain-containing"/>
    <property type="match status" value="1"/>
</dbReference>
<protein>
    <recommendedName>
        <fullName evidence="1 12">GTP 3',8-cyclase</fullName>
        <ecNumber evidence="1 12">4.1.99.22</ecNumber>
    </recommendedName>
    <alternativeName>
        <fullName evidence="12">Molybdenum cofactor biosynthesis protein A</fullName>
    </alternativeName>
</protein>
<dbReference type="AlphaFoldDB" id="A0A1G5AY47"/>
<feature type="binding site" evidence="12">
    <location>
        <position position="47"/>
    </location>
    <ligand>
        <name>[4Fe-4S] cluster</name>
        <dbReference type="ChEBI" id="CHEBI:49883"/>
        <label>1</label>
        <note>4Fe-4S-S-AdoMet</note>
    </ligand>
</feature>
<dbReference type="GO" id="GO:0046872">
    <property type="term" value="F:metal ion binding"/>
    <property type="evidence" value="ECO:0007669"/>
    <property type="project" value="UniProtKB-KW"/>
</dbReference>
<evidence type="ECO:0000256" key="10">
    <source>
        <dbReference type="ARBA" id="ARBA00023239"/>
    </source>
</evidence>
<keyword evidence="3 12" id="KW-0949">S-adenosyl-L-methionine</keyword>
<dbReference type="STRING" id="381306.AN478_09050"/>
<dbReference type="InterPro" id="IPR013785">
    <property type="entry name" value="Aldolase_TIM"/>
</dbReference>
<evidence type="ECO:0000256" key="6">
    <source>
        <dbReference type="ARBA" id="ARBA00023004"/>
    </source>
</evidence>
<dbReference type="UniPathway" id="UPA00344"/>
<evidence type="ECO:0000256" key="7">
    <source>
        <dbReference type="ARBA" id="ARBA00023014"/>
    </source>
</evidence>
<keyword evidence="10 12" id="KW-0456">Lyase</keyword>
<evidence type="ECO:0000256" key="11">
    <source>
        <dbReference type="ARBA" id="ARBA00048697"/>
    </source>
</evidence>
<dbReference type="SUPFAM" id="SSF102114">
    <property type="entry name" value="Radical SAM enzymes"/>
    <property type="match status" value="1"/>
</dbReference>
<gene>
    <name evidence="12" type="primary">moaA</name>
    <name evidence="15" type="ORF">SAMN05661077_0593</name>
</gene>
<keyword evidence="16" id="KW-1185">Reference proteome</keyword>
<feature type="binding site" evidence="12">
    <location>
        <position position="40"/>
    </location>
    <ligand>
        <name>GTP</name>
        <dbReference type="ChEBI" id="CHEBI:37565"/>
    </ligand>
</feature>
<comment type="pathway">
    <text evidence="12">Cofactor biosynthesis; molybdopterin biosynthesis.</text>
</comment>
<dbReference type="SFLD" id="SFLDS00029">
    <property type="entry name" value="Radical_SAM"/>
    <property type="match status" value="1"/>
</dbReference>
<dbReference type="Proteomes" id="UP000183104">
    <property type="component" value="Unassembled WGS sequence"/>
</dbReference>
<dbReference type="InterPro" id="IPR040064">
    <property type="entry name" value="MoaA-like"/>
</dbReference>
<keyword evidence="9 12" id="KW-0501">Molybdenum cofactor biosynthesis</keyword>
<dbReference type="GO" id="GO:0006777">
    <property type="term" value="P:Mo-molybdopterin cofactor biosynthetic process"/>
    <property type="evidence" value="ECO:0007669"/>
    <property type="project" value="UniProtKB-UniRule"/>
</dbReference>
<evidence type="ECO:0000256" key="8">
    <source>
        <dbReference type="ARBA" id="ARBA00023134"/>
    </source>
</evidence>
<dbReference type="SFLD" id="SFLDG01067">
    <property type="entry name" value="SPASM/twitch_domain_containing"/>
    <property type="match status" value="1"/>
</dbReference>
<dbReference type="InterPro" id="IPR006638">
    <property type="entry name" value="Elp3/MiaA/NifB-like_rSAM"/>
</dbReference>
<evidence type="ECO:0000256" key="12">
    <source>
        <dbReference type="HAMAP-Rule" id="MF_01225"/>
    </source>
</evidence>
<dbReference type="GO" id="GO:0061799">
    <property type="term" value="F:cyclic pyranopterin monophosphate synthase activity"/>
    <property type="evidence" value="ECO:0007669"/>
    <property type="project" value="TreeGrafter"/>
</dbReference>
<feature type="domain" description="Radical SAM core" evidence="14">
    <location>
        <begin position="31"/>
        <end position="254"/>
    </location>
</feature>
<feature type="binding site" evidence="12">
    <location>
        <position position="53"/>
    </location>
    <ligand>
        <name>S-adenosyl-L-methionine</name>
        <dbReference type="ChEBI" id="CHEBI:59789"/>
    </ligand>
</feature>
<dbReference type="Gene3D" id="3.20.20.70">
    <property type="entry name" value="Aldolase class I"/>
    <property type="match status" value="1"/>
</dbReference>
<keyword evidence="2 12" id="KW-0004">4Fe-4S</keyword>
<dbReference type="NCBIfam" id="TIGR02666">
    <property type="entry name" value="moaA"/>
    <property type="match status" value="1"/>
</dbReference>
<evidence type="ECO:0000256" key="13">
    <source>
        <dbReference type="SAM" id="MobiDB-lite"/>
    </source>
</evidence>
<evidence type="ECO:0000256" key="1">
    <source>
        <dbReference type="ARBA" id="ARBA00012167"/>
    </source>
</evidence>
<dbReference type="InterPro" id="IPR013483">
    <property type="entry name" value="MoaA"/>
</dbReference>
<feature type="binding site" evidence="12">
    <location>
        <position position="285"/>
    </location>
    <ligand>
        <name>[4Fe-4S] cluster</name>
        <dbReference type="ChEBI" id="CHEBI:49883"/>
        <label>2</label>
        <note>4Fe-4S-substrate</note>
    </ligand>
</feature>
<accession>A0A1G5AY47</accession>
<dbReference type="EC" id="4.1.99.22" evidence="1 12"/>
<dbReference type="HAMAP" id="MF_01225_B">
    <property type="entry name" value="MoaA_B"/>
    <property type="match status" value="1"/>
</dbReference>
<feature type="binding site" evidence="12">
    <location>
        <begin position="290"/>
        <end position="292"/>
    </location>
    <ligand>
        <name>GTP</name>
        <dbReference type="ChEBI" id="CHEBI:37565"/>
    </ligand>
</feature>
<dbReference type="InterPro" id="IPR000385">
    <property type="entry name" value="MoaA_NifB_PqqE_Fe-S-bd_CS"/>
</dbReference>
<feature type="binding site" evidence="12">
    <location>
        <position position="54"/>
    </location>
    <ligand>
        <name>[4Fe-4S] cluster</name>
        <dbReference type="ChEBI" id="CHEBI:49883"/>
        <label>1</label>
        <note>4Fe-4S-S-AdoMet</note>
    </ligand>
</feature>
<comment type="similarity">
    <text evidence="12">Belongs to the radical SAM superfamily. MoaA family.</text>
</comment>
<evidence type="ECO:0000313" key="15">
    <source>
        <dbReference type="EMBL" id="SCX82838.1"/>
    </source>
</evidence>
<feature type="binding site" evidence="12">
    <location>
        <position position="187"/>
    </location>
    <ligand>
        <name>GTP</name>
        <dbReference type="ChEBI" id="CHEBI:37565"/>
    </ligand>
</feature>
<dbReference type="GO" id="GO:0005525">
    <property type="term" value="F:GTP binding"/>
    <property type="evidence" value="ECO:0007669"/>
    <property type="project" value="UniProtKB-UniRule"/>
</dbReference>
<keyword evidence="7 12" id="KW-0411">Iron-sulfur</keyword>
<dbReference type="InterPro" id="IPR007197">
    <property type="entry name" value="rSAM"/>
</dbReference>
<feature type="binding site" evidence="12">
    <location>
        <position position="288"/>
    </location>
    <ligand>
        <name>[4Fe-4S] cluster</name>
        <dbReference type="ChEBI" id="CHEBI:49883"/>
        <label>2</label>
        <note>4Fe-4S-substrate</note>
    </ligand>
</feature>
<dbReference type="GO" id="GO:0061798">
    <property type="term" value="F:GTP 3',8'-cyclase activity"/>
    <property type="evidence" value="ECO:0007669"/>
    <property type="project" value="UniProtKB-UniRule"/>
</dbReference>
<dbReference type="PANTHER" id="PTHR22960:SF0">
    <property type="entry name" value="MOLYBDENUM COFACTOR BIOSYNTHESIS PROTEIN 1"/>
    <property type="match status" value="1"/>
</dbReference>
<proteinExistence type="inferred from homology"/>